<protein>
    <submittedName>
        <fullName evidence="1">Uncharacterized protein</fullName>
    </submittedName>
</protein>
<dbReference type="PANTHER" id="PTHR47331">
    <property type="entry name" value="PHD-TYPE DOMAIN-CONTAINING PROTEIN"/>
    <property type="match status" value="1"/>
</dbReference>
<dbReference type="InterPro" id="IPR043502">
    <property type="entry name" value="DNA/RNA_pol_sf"/>
</dbReference>
<organism evidence="1 2">
    <name type="scientific">Labeo rohita</name>
    <name type="common">Indian major carp</name>
    <name type="synonym">Cyprinus rohita</name>
    <dbReference type="NCBI Taxonomy" id="84645"/>
    <lineage>
        <taxon>Eukaryota</taxon>
        <taxon>Metazoa</taxon>
        <taxon>Chordata</taxon>
        <taxon>Craniata</taxon>
        <taxon>Vertebrata</taxon>
        <taxon>Euteleostomi</taxon>
        <taxon>Actinopterygii</taxon>
        <taxon>Neopterygii</taxon>
        <taxon>Teleostei</taxon>
        <taxon>Ostariophysi</taxon>
        <taxon>Cypriniformes</taxon>
        <taxon>Cyprinidae</taxon>
        <taxon>Labeoninae</taxon>
        <taxon>Labeonini</taxon>
        <taxon>Labeo</taxon>
    </lineage>
</organism>
<dbReference type="STRING" id="84645.A0A498LY75"/>
<dbReference type="SUPFAM" id="SSF56672">
    <property type="entry name" value="DNA/RNA polymerases"/>
    <property type="match status" value="1"/>
</dbReference>
<name>A0A498LY75_LABRO</name>
<dbReference type="Pfam" id="PF05380">
    <property type="entry name" value="Peptidase_A17"/>
    <property type="match status" value="1"/>
</dbReference>
<evidence type="ECO:0000313" key="1">
    <source>
        <dbReference type="EMBL" id="RXN13489.1"/>
    </source>
</evidence>
<dbReference type="PANTHER" id="PTHR47331:SF6">
    <property type="entry name" value="DOUBLECORTIN DOMAIN-CONTAINING PROTEIN"/>
    <property type="match status" value="1"/>
</dbReference>
<dbReference type="Proteomes" id="UP000290572">
    <property type="component" value="Unassembled WGS sequence"/>
</dbReference>
<dbReference type="EMBL" id="QBIY01012978">
    <property type="protein sequence ID" value="RXN13489.1"/>
    <property type="molecule type" value="Genomic_DNA"/>
</dbReference>
<accession>A0A498LY75</accession>
<proteinExistence type="predicted"/>
<gene>
    <name evidence="1" type="ORF">ROHU_009678</name>
</gene>
<reference evidence="1 2" key="1">
    <citation type="submission" date="2018-03" db="EMBL/GenBank/DDBJ databases">
        <title>Draft genome sequence of Rohu Carp (Labeo rohita).</title>
        <authorList>
            <person name="Das P."/>
            <person name="Kushwaha B."/>
            <person name="Joshi C.G."/>
            <person name="Kumar D."/>
            <person name="Nagpure N.S."/>
            <person name="Sahoo L."/>
            <person name="Das S.P."/>
            <person name="Bit A."/>
            <person name="Patnaik S."/>
            <person name="Meher P.K."/>
            <person name="Jayasankar P."/>
            <person name="Koringa P.G."/>
            <person name="Patel N.V."/>
            <person name="Hinsu A.T."/>
            <person name="Kumar R."/>
            <person name="Pandey M."/>
            <person name="Agarwal S."/>
            <person name="Srivastava S."/>
            <person name="Singh M."/>
            <person name="Iquebal M.A."/>
            <person name="Jaiswal S."/>
            <person name="Angadi U.B."/>
            <person name="Kumar N."/>
            <person name="Raza M."/>
            <person name="Shah T.M."/>
            <person name="Rai A."/>
            <person name="Jena J.K."/>
        </authorList>
    </citation>
    <scope>NUCLEOTIDE SEQUENCE [LARGE SCALE GENOMIC DNA]</scope>
    <source>
        <strain evidence="1">DASCIFA01</strain>
        <tissue evidence="1">Testis</tissue>
    </source>
</reference>
<dbReference type="AlphaFoldDB" id="A0A498LY75"/>
<evidence type="ECO:0000313" key="2">
    <source>
        <dbReference type="Proteomes" id="UP000290572"/>
    </source>
</evidence>
<sequence>MRFRSDPYAVMADVEHMFHNFLVREDHRNYLRFLWFKNHDLDGEVQEFRMRVHVFGNCPSPSVAIYGLKRSAMEGEREYGSDAREFIERHFYVDDGLKSFSSADEAIDILCRAQKMLAQCNIRLHKISSNCPIITSAFPSEDLATDMQGLDLGQTTPPMQRSLGLGWDLSTDLFKFQVSVNEKPFTKRGVLSVINSVYDPLGFAVPVIVEGRAILRGISTDICEWDTELPKDKLQQWQQWKDSLKYLQQLEIPRMYTSIPLSAALTKEIHVFCDASTKAVGAVAYLKLTDRDGHSEVGFLLGKARLSPKPDITIPRLELCAAVLAVEVAELVLEELDIAVEQVNF</sequence>
<dbReference type="InterPro" id="IPR008042">
    <property type="entry name" value="Retrotrans_Pao"/>
</dbReference>
<comment type="caution">
    <text evidence="1">The sequence shown here is derived from an EMBL/GenBank/DDBJ whole genome shotgun (WGS) entry which is preliminary data.</text>
</comment>
<keyword evidence="2" id="KW-1185">Reference proteome</keyword>